<evidence type="ECO:0000313" key="1">
    <source>
        <dbReference type="EMBL" id="GEU33007.1"/>
    </source>
</evidence>
<sequence>MNNVGYCSLATNYFRGSDDAHGIVNGNVDTNTTQDDGHSPNVTRSLSFALILKENSQTKKVHLSELHNDKIVTGADLAIPLVSVQEIRKVWNKSGPWIIHLIPIILKIWTPNSKLKKDEITMVLVWVKLHNVSIVAYSEKCLSLITTKLRQPIMLDAYTSNMFFKSWGRNNYTRVLIECDKCKIFDHNDENCPKTIKVVEPTKDTDDGFMDVACKHKKGKHTNKPKHIDVFWLTKPKPNYYYRPVSKPANGNGEASKSHPKGDNVFEINNEKGINEDDIFDVTNVKIKKDDTFGSSNHDSDNEEVKELDDIEEVEHENAKAKKVDDFHMVIGIFSQMVRSCSAC</sequence>
<reference evidence="1" key="1">
    <citation type="journal article" date="2019" name="Sci. Rep.">
        <title>Draft genome of Tanacetum cinerariifolium, the natural source of mosquito coil.</title>
        <authorList>
            <person name="Yamashiro T."/>
            <person name="Shiraishi A."/>
            <person name="Satake H."/>
            <person name="Nakayama K."/>
        </authorList>
    </citation>
    <scope>NUCLEOTIDE SEQUENCE</scope>
</reference>
<dbReference type="AlphaFoldDB" id="A0A6L2J8X5"/>
<dbReference type="EMBL" id="BKCJ010000417">
    <property type="protein sequence ID" value="GEU33007.1"/>
    <property type="molecule type" value="Genomic_DNA"/>
</dbReference>
<dbReference type="PANTHER" id="PTHR31286">
    <property type="entry name" value="GLYCINE-RICH CELL WALL STRUCTURAL PROTEIN 1.8-LIKE"/>
    <property type="match status" value="1"/>
</dbReference>
<proteinExistence type="predicted"/>
<protein>
    <submittedName>
        <fullName evidence="1">Uncharacterized protein</fullName>
    </submittedName>
</protein>
<gene>
    <name evidence="1" type="ORF">Tci_004985</name>
</gene>
<accession>A0A6L2J8X5</accession>
<dbReference type="InterPro" id="IPR040256">
    <property type="entry name" value="At4g02000-like"/>
</dbReference>
<organism evidence="1">
    <name type="scientific">Tanacetum cinerariifolium</name>
    <name type="common">Dalmatian daisy</name>
    <name type="synonym">Chrysanthemum cinerariifolium</name>
    <dbReference type="NCBI Taxonomy" id="118510"/>
    <lineage>
        <taxon>Eukaryota</taxon>
        <taxon>Viridiplantae</taxon>
        <taxon>Streptophyta</taxon>
        <taxon>Embryophyta</taxon>
        <taxon>Tracheophyta</taxon>
        <taxon>Spermatophyta</taxon>
        <taxon>Magnoliopsida</taxon>
        <taxon>eudicotyledons</taxon>
        <taxon>Gunneridae</taxon>
        <taxon>Pentapetalae</taxon>
        <taxon>asterids</taxon>
        <taxon>campanulids</taxon>
        <taxon>Asterales</taxon>
        <taxon>Asteraceae</taxon>
        <taxon>Asteroideae</taxon>
        <taxon>Anthemideae</taxon>
        <taxon>Anthemidinae</taxon>
        <taxon>Tanacetum</taxon>
    </lineage>
</organism>
<comment type="caution">
    <text evidence="1">The sequence shown here is derived from an EMBL/GenBank/DDBJ whole genome shotgun (WGS) entry which is preliminary data.</text>
</comment>
<name>A0A6L2J8X5_TANCI</name>
<dbReference type="PANTHER" id="PTHR31286:SF99">
    <property type="entry name" value="DUF4283 DOMAIN-CONTAINING PROTEIN"/>
    <property type="match status" value="1"/>
</dbReference>